<protein>
    <submittedName>
        <fullName evidence="4">Uncharacterized protein</fullName>
    </submittedName>
</protein>
<proteinExistence type="predicted"/>
<dbReference type="SUPFAM" id="SSF52058">
    <property type="entry name" value="L domain-like"/>
    <property type="match status" value="1"/>
</dbReference>
<dbReference type="PANTHER" id="PTHR46652:SF7">
    <property type="entry name" value="LEUCINE-RICH REPEAT AND IQ DOMAIN-CONTAINING PROTEIN 1"/>
    <property type="match status" value="1"/>
</dbReference>
<reference evidence="4" key="1">
    <citation type="submission" date="2022-07" db="EMBL/GenBank/DDBJ databases">
        <authorList>
            <person name="Macas J."/>
            <person name="Novak P."/>
            <person name="Neumann P."/>
        </authorList>
    </citation>
    <scope>NUCLEOTIDE SEQUENCE</scope>
</reference>
<feature type="region of interest" description="Disordered" evidence="3">
    <location>
        <begin position="288"/>
        <end position="367"/>
    </location>
</feature>
<evidence type="ECO:0000256" key="3">
    <source>
        <dbReference type="SAM" id="MobiDB-lite"/>
    </source>
</evidence>
<name>A0AAV0DAR3_9ASTE</name>
<dbReference type="AlphaFoldDB" id="A0AAV0DAR3"/>
<keyword evidence="5" id="KW-1185">Reference proteome</keyword>
<dbReference type="PROSITE" id="PS51450">
    <property type="entry name" value="LRR"/>
    <property type="match status" value="5"/>
</dbReference>
<sequence length="441" mass="48074">MAVLSSEKVLQESNTSDSDSITSLALTAKALSDVSCLDAFKNIQRLDLSFNSLTSLEGLRSCVNLKWLSVAQNKLQSLEGIECLVKLTVLNAAKNKLKSVDGLNSLVSLCALILNDNEISSICKLDQMKDLNTVVLSRNPIRDIGLSLAKRNSVSKLSLSNCQLQLIGSSLKSCTELKELRLSHHEITTLPSELACNNKLQNLDLGNNAILRWSDLKVLSSLTNLKNLNLLGNPIAEKDGLVKKIQKLVPNLVVFNAKPISKILKGELGRANTSHDVDIVQNVETISLPRNNSRKHSSQSENVGGCDVKESKPKKQKRESKNENKKNSVVEEASDHEMDQLENRRIINNDSVIGTRKTSKPKTPAFDDGETPFMNLFTDDAPANSFGSDNPGVGQSVDETVGSVTHAKKKRQNNKQSNGPTSLQLLTAVDEVGLGGPSMWD</sequence>
<evidence type="ECO:0000313" key="5">
    <source>
        <dbReference type="Proteomes" id="UP001152523"/>
    </source>
</evidence>
<dbReference type="EMBL" id="CAMAPF010000079">
    <property type="protein sequence ID" value="CAH9094000.1"/>
    <property type="molecule type" value="Genomic_DNA"/>
</dbReference>
<dbReference type="InterPro" id="IPR050836">
    <property type="entry name" value="SDS22/Internalin_LRR"/>
</dbReference>
<evidence type="ECO:0000256" key="1">
    <source>
        <dbReference type="ARBA" id="ARBA00022614"/>
    </source>
</evidence>
<keyword evidence="1" id="KW-0433">Leucine-rich repeat</keyword>
<dbReference type="Gene3D" id="3.80.10.10">
    <property type="entry name" value="Ribonuclease Inhibitor"/>
    <property type="match status" value="2"/>
</dbReference>
<evidence type="ECO:0000313" key="4">
    <source>
        <dbReference type="EMBL" id="CAH9094000.1"/>
    </source>
</evidence>
<dbReference type="PANTHER" id="PTHR46652">
    <property type="entry name" value="LEUCINE-RICH REPEAT AND IQ DOMAIN-CONTAINING PROTEIN 1-RELATED"/>
    <property type="match status" value="1"/>
</dbReference>
<dbReference type="InterPro" id="IPR032675">
    <property type="entry name" value="LRR_dom_sf"/>
</dbReference>
<evidence type="ECO:0000256" key="2">
    <source>
        <dbReference type="ARBA" id="ARBA00022737"/>
    </source>
</evidence>
<keyword evidence="2" id="KW-0677">Repeat</keyword>
<gene>
    <name evidence="4" type="ORF">CEPIT_LOCUS12738</name>
</gene>
<accession>A0AAV0DAR3</accession>
<dbReference type="SMART" id="SM00365">
    <property type="entry name" value="LRR_SD22"/>
    <property type="match status" value="6"/>
</dbReference>
<feature type="compositionally biased region" description="Basic and acidic residues" evidence="3">
    <location>
        <begin position="307"/>
        <end position="347"/>
    </location>
</feature>
<dbReference type="Proteomes" id="UP001152523">
    <property type="component" value="Unassembled WGS sequence"/>
</dbReference>
<feature type="region of interest" description="Disordered" evidence="3">
    <location>
        <begin position="384"/>
        <end position="441"/>
    </location>
</feature>
<organism evidence="4 5">
    <name type="scientific">Cuscuta epithymum</name>
    <dbReference type="NCBI Taxonomy" id="186058"/>
    <lineage>
        <taxon>Eukaryota</taxon>
        <taxon>Viridiplantae</taxon>
        <taxon>Streptophyta</taxon>
        <taxon>Embryophyta</taxon>
        <taxon>Tracheophyta</taxon>
        <taxon>Spermatophyta</taxon>
        <taxon>Magnoliopsida</taxon>
        <taxon>eudicotyledons</taxon>
        <taxon>Gunneridae</taxon>
        <taxon>Pentapetalae</taxon>
        <taxon>asterids</taxon>
        <taxon>lamiids</taxon>
        <taxon>Solanales</taxon>
        <taxon>Convolvulaceae</taxon>
        <taxon>Cuscuteae</taxon>
        <taxon>Cuscuta</taxon>
        <taxon>Cuscuta subgen. Cuscuta</taxon>
    </lineage>
</organism>
<feature type="compositionally biased region" description="Polar residues" evidence="3">
    <location>
        <begin position="414"/>
        <end position="425"/>
    </location>
</feature>
<comment type="caution">
    <text evidence="4">The sequence shown here is derived from an EMBL/GenBank/DDBJ whole genome shotgun (WGS) entry which is preliminary data.</text>
</comment>
<dbReference type="InterPro" id="IPR001611">
    <property type="entry name" value="Leu-rich_rpt"/>
</dbReference>